<dbReference type="Pfam" id="PF00588">
    <property type="entry name" value="SpoU_methylase"/>
    <property type="match status" value="1"/>
</dbReference>
<dbReference type="Gene3D" id="3.30.1330.30">
    <property type="match status" value="1"/>
</dbReference>
<dbReference type="GO" id="GO:0032259">
    <property type="term" value="P:methylation"/>
    <property type="evidence" value="ECO:0007669"/>
    <property type="project" value="UniProtKB-KW"/>
</dbReference>
<dbReference type="PANTHER" id="PTHR46429:SF1">
    <property type="entry name" value="23S RRNA (GUANOSINE-2'-O-)-METHYLTRANSFERASE RLMB"/>
    <property type="match status" value="1"/>
</dbReference>
<dbReference type="SUPFAM" id="SSF75217">
    <property type="entry name" value="alpha/beta knot"/>
    <property type="match status" value="1"/>
</dbReference>
<keyword evidence="1" id="KW-0489">Methyltransferase</keyword>
<dbReference type="NCBIfam" id="TIGR00186">
    <property type="entry name" value="rRNA_methyl_3"/>
    <property type="match status" value="1"/>
</dbReference>
<evidence type="ECO:0000313" key="4">
    <source>
        <dbReference type="EMBL" id="SVA88027.1"/>
    </source>
</evidence>
<dbReference type="CDD" id="cd18103">
    <property type="entry name" value="SpoU-like_RlmB"/>
    <property type="match status" value="1"/>
</dbReference>
<name>A0A381ZH03_9ZZZZ</name>
<dbReference type="InterPro" id="IPR029028">
    <property type="entry name" value="Alpha/beta_knot_MTases"/>
</dbReference>
<dbReference type="AlphaFoldDB" id="A0A381ZH03"/>
<proteinExistence type="predicted"/>
<accession>A0A381ZH03</accession>
<organism evidence="4">
    <name type="scientific">marine metagenome</name>
    <dbReference type="NCBI Taxonomy" id="408172"/>
    <lineage>
        <taxon>unclassified sequences</taxon>
        <taxon>metagenomes</taxon>
        <taxon>ecological metagenomes</taxon>
    </lineage>
</organism>
<sequence length="254" mass="28190">MHSIIIFNLMRKDHHTIFGINGCAAILQSKKYKIIEIIIQSGSPAEKDGKITHALGYHGGHIKVLSSSQFKSNFHQWRTQGIVVRFSGRIDCDLPSYKNQTDNIGLLMLDGIEDPQNLGQIIRTSECAGIDGIIISKHSNCGITDTVLQVSQGAFTQVPIHIVSNLNQTATQLKKEDFWITAVENGIQSKNWYEIDFKGKMLIIVGSEGRGIKKLNLENSDFQTTIPMQGEINSLNVSAAVSAILFERLRQLSI</sequence>
<dbReference type="InterPro" id="IPR001537">
    <property type="entry name" value="SpoU_MeTrfase"/>
</dbReference>
<evidence type="ECO:0000256" key="1">
    <source>
        <dbReference type="ARBA" id="ARBA00022603"/>
    </source>
</evidence>
<dbReference type="InterPro" id="IPR029026">
    <property type="entry name" value="tRNA_m1G_MTases_N"/>
</dbReference>
<evidence type="ECO:0000259" key="3">
    <source>
        <dbReference type="Pfam" id="PF00588"/>
    </source>
</evidence>
<dbReference type="GO" id="GO:0006396">
    <property type="term" value="P:RNA processing"/>
    <property type="evidence" value="ECO:0007669"/>
    <property type="project" value="InterPro"/>
</dbReference>
<dbReference type="PANTHER" id="PTHR46429">
    <property type="entry name" value="23S RRNA (GUANOSINE-2'-O-)-METHYLTRANSFERASE RLMB"/>
    <property type="match status" value="1"/>
</dbReference>
<protein>
    <recommendedName>
        <fullName evidence="3">tRNA/rRNA methyltransferase SpoU type domain-containing protein</fullName>
    </recommendedName>
</protein>
<evidence type="ECO:0000256" key="2">
    <source>
        <dbReference type="ARBA" id="ARBA00022679"/>
    </source>
</evidence>
<dbReference type="InterPro" id="IPR004441">
    <property type="entry name" value="rRNA_MeTrfase_TrmH"/>
</dbReference>
<dbReference type="GO" id="GO:0008173">
    <property type="term" value="F:RNA methyltransferase activity"/>
    <property type="evidence" value="ECO:0007669"/>
    <property type="project" value="InterPro"/>
</dbReference>
<reference evidence="4" key="1">
    <citation type="submission" date="2018-05" db="EMBL/GenBank/DDBJ databases">
        <authorList>
            <person name="Lanie J.A."/>
            <person name="Ng W.-L."/>
            <person name="Kazmierczak K.M."/>
            <person name="Andrzejewski T.M."/>
            <person name="Davidsen T.M."/>
            <person name="Wayne K.J."/>
            <person name="Tettelin H."/>
            <person name="Glass J.I."/>
            <person name="Rusch D."/>
            <person name="Podicherti R."/>
            <person name="Tsui H.-C.T."/>
            <person name="Winkler M.E."/>
        </authorList>
    </citation>
    <scope>NUCLEOTIDE SEQUENCE</scope>
</reference>
<dbReference type="GO" id="GO:0005829">
    <property type="term" value="C:cytosol"/>
    <property type="evidence" value="ECO:0007669"/>
    <property type="project" value="TreeGrafter"/>
</dbReference>
<dbReference type="InterPro" id="IPR029064">
    <property type="entry name" value="Ribosomal_eL30-like_sf"/>
</dbReference>
<gene>
    <name evidence="4" type="ORF">METZ01_LOCUS140881</name>
</gene>
<feature type="domain" description="tRNA/rRNA methyltransferase SpoU type" evidence="3">
    <location>
        <begin position="107"/>
        <end position="245"/>
    </location>
</feature>
<dbReference type="GO" id="GO:0003723">
    <property type="term" value="F:RNA binding"/>
    <property type="evidence" value="ECO:0007669"/>
    <property type="project" value="InterPro"/>
</dbReference>
<dbReference type="Gene3D" id="3.40.1280.10">
    <property type="match status" value="1"/>
</dbReference>
<keyword evidence="2" id="KW-0808">Transferase</keyword>
<dbReference type="EMBL" id="UINC01021129">
    <property type="protein sequence ID" value="SVA88027.1"/>
    <property type="molecule type" value="Genomic_DNA"/>
</dbReference>